<feature type="region of interest" description="Disordered" evidence="8">
    <location>
        <begin position="220"/>
        <end position="255"/>
    </location>
</feature>
<dbReference type="GO" id="GO:0005886">
    <property type="term" value="C:plasma membrane"/>
    <property type="evidence" value="ECO:0007669"/>
    <property type="project" value="UniProtKB-SubCell"/>
</dbReference>
<evidence type="ECO:0000256" key="4">
    <source>
        <dbReference type="ARBA" id="ARBA00022692"/>
    </source>
</evidence>
<keyword evidence="6" id="KW-0406">Ion transport</keyword>
<evidence type="ECO:0000256" key="6">
    <source>
        <dbReference type="ARBA" id="ARBA00023065"/>
    </source>
</evidence>
<evidence type="ECO:0000256" key="5">
    <source>
        <dbReference type="ARBA" id="ARBA00022989"/>
    </source>
</evidence>
<dbReference type="PANTHER" id="PTHR33281:SF19">
    <property type="entry name" value="VOLTAGE-DEPENDENT ANION CHANNEL-FORMING PROTEIN YNEE"/>
    <property type="match status" value="1"/>
</dbReference>
<proteinExistence type="predicted"/>
<dbReference type="GO" id="GO:0005254">
    <property type="term" value="F:chloride channel activity"/>
    <property type="evidence" value="ECO:0007669"/>
    <property type="project" value="InterPro"/>
</dbReference>
<name>A0A0D2MNX6_9CHLO</name>
<dbReference type="KEGG" id="mng:MNEG_11552"/>
<dbReference type="InterPro" id="IPR044669">
    <property type="entry name" value="YneE/VCCN1/2-like"/>
</dbReference>
<comment type="subcellular location">
    <subcellularLocation>
        <location evidence="1">Cell membrane</location>
        <topology evidence="1">Multi-pass membrane protein</topology>
    </subcellularLocation>
</comment>
<gene>
    <name evidence="10" type="ORF">MNEG_11552</name>
</gene>
<dbReference type="OrthoDB" id="506538at2759"/>
<keyword evidence="5 9" id="KW-1133">Transmembrane helix</keyword>
<keyword evidence="11" id="KW-1185">Reference proteome</keyword>
<evidence type="ECO:0000256" key="2">
    <source>
        <dbReference type="ARBA" id="ARBA00022448"/>
    </source>
</evidence>
<dbReference type="Proteomes" id="UP000054498">
    <property type="component" value="Unassembled WGS sequence"/>
</dbReference>
<evidence type="ECO:0000256" key="8">
    <source>
        <dbReference type="SAM" id="MobiDB-lite"/>
    </source>
</evidence>
<dbReference type="GeneID" id="25728826"/>
<feature type="transmembrane region" description="Helical" evidence="9">
    <location>
        <begin position="118"/>
        <end position="137"/>
    </location>
</feature>
<evidence type="ECO:0000256" key="9">
    <source>
        <dbReference type="SAM" id="Phobius"/>
    </source>
</evidence>
<evidence type="ECO:0000313" key="10">
    <source>
        <dbReference type="EMBL" id="KIY96410.1"/>
    </source>
</evidence>
<keyword evidence="3" id="KW-1003">Cell membrane</keyword>
<evidence type="ECO:0000256" key="7">
    <source>
        <dbReference type="ARBA" id="ARBA00023136"/>
    </source>
</evidence>
<evidence type="ECO:0000256" key="1">
    <source>
        <dbReference type="ARBA" id="ARBA00004651"/>
    </source>
</evidence>
<evidence type="ECO:0000256" key="3">
    <source>
        <dbReference type="ARBA" id="ARBA00022475"/>
    </source>
</evidence>
<keyword evidence="4 9" id="KW-0812">Transmembrane</keyword>
<evidence type="ECO:0000313" key="11">
    <source>
        <dbReference type="Proteomes" id="UP000054498"/>
    </source>
</evidence>
<keyword evidence="2" id="KW-0813">Transport</keyword>
<accession>A0A0D2MNX6</accession>
<sequence length="270" mass="29420">MAPLPGNNLARVLSGHLPSFIALGGREAAFDLVLTRLNWLMVALEVGRQHLRDERNQQNLLDLLPPEEVEVLHADRDPVLYCIYNVMHMERKYIADKSSDWMRFCDTMYMEYISHLRTFLALWLACVPWVYVIYYQWYAMPLCLVIGYGIIGVEEAAVEVEQPFGRDFNDIPLDSIVAEAYLAISKYVTMVCAAKQRDLAARQLEAANGCEGAAANPVGGVSADSKGKPKGQQGDGGADPKAGHTAKDQGAGAAAGGGAAKFLAGADNEV</sequence>
<dbReference type="EMBL" id="KK103017">
    <property type="protein sequence ID" value="KIY96410.1"/>
    <property type="molecule type" value="Genomic_DNA"/>
</dbReference>
<dbReference type="PANTHER" id="PTHR33281">
    <property type="entry name" value="UPF0187 PROTEIN YNEE"/>
    <property type="match status" value="1"/>
</dbReference>
<dbReference type="RefSeq" id="XP_013895430.1">
    <property type="nucleotide sequence ID" value="XM_014039976.1"/>
</dbReference>
<dbReference type="AlphaFoldDB" id="A0A0D2MNX6"/>
<organism evidence="10 11">
    <name type="scientific">Monoraphidium neglectum</name>
    <dbReference type="NCBI Taxonomy" id="145388"/>
    <lineage>
        <taxon>Eukaryota</taxon>
        <taxon>Viridiplantae</taxon>
        <taxon>Chlorophyta</taxon>
        <taxon>core chlorophytes</taxon>
        <taxon>Chlorophyceae</taxon>
        <taxon>CS clade</taxon>
        <taxon>Sphaeropleales</taxon>
        <taxon>Selenastraceae</taxon>
        <taxon>Monoraphidium</taxon>
    </lineage>
</organism>
<reference evidence="10 11" key="1">
    <citation type="journal article" date="2013" name="BMC Genomics">
        <title>Reconstruction of the lipid metabolism for the microalga Monoraphidium neglectum from its genome sequence reveals characteristics suitable for biofuel production.</title>
        <authorList>
            <person name="Bogen C."/>
            <person name="Al-Dilaimi A."/>
            <person name="Albersmeier A."/>
            <person name="Wichmann J."/>
            <person name="Grundmann M."/>
            <person name="Rupp O."/>
            <person name="Lauersen K.J."/>
            <person name="Blifernez-Klassen O."/>
            <person name="Kalinowski J."/>
            <person name="Goesmann A."/>
            <person name="Mussgnug J.H."/>
            <person name="Kruse O."/>
        </authorList>
    </citation>
    <scope>NUCLEOTIDE SEQUENCE [LARGE SCALE GENOMIC DNA]</scope>
    <source>
        <strain evidence="10 11">SAG 48.87</strain>
    </source>
</reference>
<protein>
    <submittedName>
        <fullName evidence="10">Uncharacterized protein</fullName>
    </submittedName>
</protein>
<dbReference type="Pfam" id="PF25539">
    <property type="entry name" value="Bestrophin_2"/>
    <property type="match status" value="1"/>
</dbReference>
<keyword evidence="7 9" id="KW-0472">Membrane</keyword>